<dbReference type="Proteomes" id="UP000253551">
    <property type="component" value="Unassembled WGS sequence"/>
</dbReference>
<keyword evidence="3" id="KW-1185">Reference proteome</keyword>
<dbReference type="EMBL" id="PJQM01000567">
    <property type="protein sequence ID" value="RCI04818.1"/>
    <property type="molecule type" value="Genomic_DNA"/>
</dbReference>
<reference evidence="2 3" key="1">
    <citation type="journal article" date="2018" name="G3 (Bethesda)">
        <title>Phylogenetic and Phylogenomic Definition of Rhizopus Species.</title>
        <authorList>
            <person name="Gryganskyi A.P."/>
            <person name="Golan J."/>
            <person name="Dolatabadi S."/>
            <person name="Mondo S."/>
            <person name="Robb S."/>
            <person name="Idnurm A."/>
            <person name="Muszewska A."/>
            <person name="Steczkiewicz K."/>
            <person name="Masonjones S."/>
            <person name="Liao H.L."/>
            <person name="Gajdeczka M.T."/>
            <person name="Anike F."/>
            <person name="Vuek A."/>
            <person name="Anishchenko I.M."/>
            <person name="Voigt K."/>
            <person name="de Hoog G.S."/>
            <person name="Smith M.E."/>
            <person name="Heitman J."/>
            <person name="Vilgalys R."/>
            <person name="Stajich J.E."/>
        </authorList>
    </citation>
    <scope>NUCLEOTIDE SEQUENCE [LARGE SCALE GENOMIC DNA]</scope>
    <source>
        <strain evidence="2 3">LSU 92-RS-03</strain>
    </source>
</reference>
<evidence type="ECO:0000313" key="2">
    <source>
        <dbReference type="EMBL" id="RCI04818.1"/>
    </source>
</evidence>
<feature type="transmembrane region" description="Helical" evidence="1">
    <location>
        <begin position="7"/>
        <end position="27"/>
    </location>
</feature>
<comment type="caution">
    <text evidence="2">The sequence shown here is derived from an EMBL/GenBank/DDBJ whole genome shotgun (WGS) entry which is preliminary data.</text>
</comment>
<feature type="transmembrane region" description="Helical" evidence="1">
    <location>
        <begin position="101"/>
        <end position="123"/>
    </location>
</feature>
<feature type="transmembrane region" description="Helical" evidence="1">
    <location>
        <begin position="135"/>
        <end position="158"/>
    </location>
</feature>
<dbReference type="STRING" id="4846.A0A367KRI6"/>
<dbReference type="InterPro" id="IPR009571">
    <property type="entry name" value="SUR7/Rim9-like_fungi"/>
</dbReference>
<dbReference type="Gene3D" id="1.20.140.150">
    <property type="match status" value="1"/>
</dbReference>
<dbReference type="Pfam" id="PF06687">
    <property type="entry name" value="SUR7"/>
    <property type="match status" value="1"/>
</dbReference>
<sequence>MGIFRFLESFASIFIFFAIILELFTLLSNTYNKPFLNDLYIVRLIQNSTTDFIDLGLWNACNGTANQVLSCDYPQPAFVWTNATGLDKFTSDTFDGYPPVFLANFIIYWIGFGLTLLAFVFSVMTHSHRFKYTSVAMITFFAFVFMLVAFCIMIVMGARIANTAFSNDTSNYSHIGPATWMTLGAMAGLLYATVYYCCSCFFRPKNMPRYSSI</sequence>
<dbReference type="GO" id="GO:0005886">
    <property type="term" value="C:plasma membrane"/>
    <property type="evidence" value="ECO:0007669"/>
    <property type="project" value="InterPro"/>
</dbReference>
<evidence type="ECO:0000256" key="1">
    <source>
        <dbReference type="SAM" id="Phobius"/>
    </source>
</evidence>
<proteinExistence type="predicted"/>
<dbReference type="AlphaFoldDB" id="A0A367KRI6"/>
<accession>A0A367KRI6</accession>
<organism evidence="2 3">
    <name type="scientific">Rhizopus stolonifer</name>
    <name type="common">Rhizopus nigricans</name>
    <dbReference type="NCBI Taxonomy" id="4846"/>
    <lineage>
        <taxon>Eukaryota</taxon>
        <taxon>Fungi</taxon>
        <taxon>Fungi incertae sedis</taxon>
        <taxon>Mucoromycota</taxon>
        <taxon>Mucoromycotina</taxon>
        <taxon>Mucoromycetes</taxon>
        <taxon>Mucorales</taxon>
        <taxon>Mucorineae</taxon>
        <taxon>Rhizopodaceae</taxon>
        <taxon>Rhizopus</taxon>
    </lineage>
</organism>
<dbReference type="OrthoDB" id="2327445at2759"/>
<keyword evidence="1" id="KW-0812">Transmembrane</keyword>
<protein>
    <submittedName>
        <fullName evidence="2">Uncharacterized protein</fullName>
    </submittedName>
</protein>
<evidence type="ECO:0000313" key="3">
    <source>
        <dbReference type="Proteomes" id="UP000253551"/>
    </source>
</evidence>
<name>A0A367KRI6_RHIST</name>
<keyword evidence="1" id="KW-0472">Membrane</keyword>
<gene>
    <name evidence="2" type="ORF">CU098_011580</name>
</gene>
<keyword evidence="1" id="KW-1133">Transmembrane helix</keyword>
<feature type="transmembrane region" description="Helical" evidence="1">
    <location>
        <begin position="178"/>
        <end position="202"/>
    </location>
</feature>